<evidence type="ECO:0000259" key="3">
    <source>
        <dbReference type="PROSITE" id="PS50076"/>
    </source>
</evidence>
<evidence type="ECO:0000313" key="4">
    <source>
        <dbReference type="EMBL" id="VEU45335.1"/>
    </source>
</evidence>
<dbReference type="AlphaFoldDB" id="A0A448ZTH6"/>
<dbReference type="Gene3D" id="1.10.287.110">
    <property type="entry name" value="DnaJ domain"/>
    <property type="match status" value="1"/>
</dbReference>
<dbReference type="PROSITE" id="PS50076">
    <property type="entry name" value="DNAJ_2"/>
    <property type="match status" value="1"/>
</dbReference>
<dbReference type="GO" id="GO:0071218">
    <property type="term" value="P:cellular response to misfolded protein"/>
    <property type="evidence" value="ECO:0007669"/>
    <property type="project" value="TreeGrafter"/>
</dbReference>
<evidence type="ECO:0000256" key="2">
    <source>
        <dbReference type="SAM" id="Phobius"/>
    </source>
</evidence>
<gene>
    <name evidence="4" type="ORF">PSNMU_V1.4_AUG-EV-PASAV3_0125070</name>
</gene>
<dbReference type="InterPro" id="IPR001623">
    <property type="entry name" value="DnaJ_domain"/>
</dbReference>
<feature type="transmembrane region" description="Helical" evidence="2">
    <location>
        <begin position="282"/>
        <end position="301"/>
    </location>
</feature>
<dbReference type="SUPFAM" id="SSF46565">
    <property type="entry name" value="Chaperone J-domain"/>
    <property type="match status" value="1"/>
</dbReference>
<dbReference type="OrthoDB" id="10250354at2759"/>
<dbReference type="InterPro" id="IPR051100">
    <property type="entry name" value="DnaJ_subfamily_B/C"/>
</dbReference>
<dbReference type="Proteomes" id="UP000291116">
    <property type="component" value="Unassembled WGS sequence"/>
</dbReference>
<keyword evidence="2" id="KW-0812">Transmembrane</keyword>
<evidence type="ECO:0000256" key="1">
    <source>
        <dbReference type="SAM" id="MobiDB-lite"/>
    </source>
</evidence>
<evidence type="ECO:0000313" key="5">
    <source>
        <dbReference type="Proteomes" id="UP000291116"/>
    </source>
</evidence>
<dbReference type="PANTHER" id="PTHR43908:SF3">
    <property type="entry name" value="AT29763P-RELATED"/>
    <property type="match status" value="1"/>
</dbReference>
<feature type="region of interest" description="Disordered" evidence="1">
    <location>
        <begin position="55"/>
        <end position="115"/>
    </location>
</feature>
<keyword evidence="5" id="KW-1185">Reference proteome</keyword>
<sequence length="302" mass="35060">MGNNRRTTTHHLYRVLFTILVAWSTTIALCGTHARADSLEDEYVRQVIEEDQQHYNDYHTGGDDDDEHAARQQQQQQQRQHQHDEEDAFRSQRQRMQEEREAAEREAADRMAAERERQFEAEVQRMNEEQRKLARKQKKIDGRVVKSVLRASGNKNLYAVLGIRHRFPGLKIPAREVDLFGALRFTIPGISLFSGELSEKQIRKQFRKRAMEVHPDKNRDGRAQEAFVAVEEAAAVLSDPRQREAYDAERARQQKEQLERYKGAVKTAMAYAWALTRRTVQVIQTLLGPFFVPVAIILALII</sequence>
<dbReference type="InterPro" id="IPR036869">
    <property type="entry name" value="J_dom_sf"/>
</dbReference>
<dbReference type="GO" id="GO:0030544">
    <property type="term" value="F:Hsp70 protein binding"/>
    <property type="evidence" value="ECO:0007669"/>
    <property type="project" value="TreeGrafter"/>
</dbReference>
<feature type="compositionally biased region" description="Basic and acidic residues" evidence="1">
    <location>
        <begin position="81"/>
        <end position="115"/>
    </location>
</feature>
<name>A0A448ZTH6_9STRA</name>
<dbReference type="EMBL" id="CAACVS010000699">
    <property type="protein sequence ID" value="VEU45335.1"/>
    <property type="molecule type" value="Genomic_DNA"/>
</dbReference>
<protein>
    <recommendedName>
        <fullName evidence="3">J domain-containing protein</fullName>
    </recommendedName>
</protein>
<feature type="transmembrane region" description="Helical" evidence="2">
    <location>
        <begin position="12"/>
        <end position="29"/>
    </location>
</feature>
<feature type="domain" description="J" evidence="3">
    <location>
        <begin position="156"/>
        <end position="250"/>
    </location>
</feature>
<organism evidence="4 5">
    <name type="scientific">Pseudo-nitzschia multistriata</name>
    <dbReference type="NCBI Taxonomy" id="183589"/>
    <lineage>
        <taxon>Eukaryota</taxon>
        <taxon>Sar</taxon>
        <taxon>Stramenopiles</taxon>
        <taxon>Ochrophyta</taxon>
        <taxon>Bacillariophyta</taxon>
        <taxon>Bacillariophyceae</taxon>
        <taxon>Bacillariophycidae</taxon>
        <taxon>Bacillariales</taxon>
        <taxon>Bacillariaceae</taxon>
        <taxon>Pseudo-nitzschia</taxon>
    </lineage>
</organism>
<keyword evidence="2" id="KW-0472">Membrane</keyword>
<proteinExistence type="predicted"/>
<accession>A0A448ZTH6</accession>
<dbReference type="PRINTS" id="PR00625">
    <property type="entry name" value="JDOMAIN"/>
</dbReference>
<dbReference type="SMART" id="SM00271">
    <property type="entry name" value="DnaJ"/>
    <property type="match status" value="1"/>
</dbReference>
<reference evidence="4 5" key="1">
    <citation type="submission" date="2019-01" db="EMBL/GenBank/DDBJ databases">
        <authorList>
            <person name="Ferrante I. M."/>
        </authorList>
    </citation>
    <scope>NUCLEOTIDE SEQUENCE [LARGE SCALE GENOMIC DNA]</scope>
    <source>
        <strain evidence="4 5">B856</strain>
    </source>
</reference>
<keyword evidence="2" id="KW-1133">Transmembrane helix</keyword>
<dbReference type="GO" id="GO:0005789">
    <property type="term" value="C:endoplasmic reticulum membrane"/>
    <property type="evidence" value="ECO:0007669"/>
    <property type="project" value="TreeGrafter"/>
</dbReference>
<dbReference type="PANTHER" id="PTHR43908">
    <property type="entry name" value="AT29763P-RELATED"/>
    <property type="match status" value="1"/>
</dbReference>
<dbReference type="CDD" id="cd06257">
    <property type="entry name" value="DnaJ"/>
    <property type="match status" value="1"/>
</dbReference>
<dbReference type="Pfam" id="PF00226">
    <property type="entry name" value="DnaJ"/>
    <property type="match status" value="1"/>
</dbReference>